<name>A0A3Q8XP23_9HYPH</name>
<evidence type="ECO:0000313" key="2">
    <source>
        <dbReference type="EMBL" id="AZN71990.1"/>
    </source>
</evidence>
<dbReference type="Proteomes" id="UP000268192">
    <property type="component" value="Chromosome"/>
</dbReference>
<accession>A0A3Q8XP23</accession>
<dbReference type="Gene3D" id="1.10.10.60">
    <property type="entry name" value="Homeodomain-like"/>
    <property type="match status" value="1"/>
</dbReference>
<dbReference type="OrthoDB" id="9798071at2"/>
<feature type="region of interest" description="Disordered" evidence="1">
    <location>
        <begin position="90"/>
        <end position="121"/>
    </location>
</feature>
<evidence type="ECO:0008006" key="4">
    <source>
        <dbReference type="Google" id="ProtNLM"/>
    </source>
</evidence>
<dbReference type="EMBL" id="CP032509">
    <property type="protein sequence ID" value="AZN71990.1"/>
    <property type="molecule type" value="Genomic_DNA"/>
</dbReference>
<reference evidence="2 3" key="1">
    <citation type="submission" date="2018-09" db="EMBL/GenBank/DDBJ databases">
        <title>Marinorhizobium profundi gen. nov., sp. nov., isolated from a deep-sea sediment sample from the New Britain Trench and proposal of Marinorhizobiaceae fam. nov. in the order Rhizobiales of the class Alphaproteobacteria.</title>
        <authorList>
            <person name="Cao J."/>
        </authorList>
    </citation>
    <scope>NUCLEOTIDE SEQUENCE [LARGE SCALE GENOMIC DNA]</scope>
    <source>
        <strain evidence="2 3">WS11</strain>
    </source>
</reference>
<proteinExistence type="predicted"/>
<evidence type="ECO:0000256" key="1">
    <source>
        <dbReference type="SAM" id="MobiDB-lite"/>
    </source>
</evidence>
<organism evidence="2 3">
    <name type="scientific">Georhizobium profundi</name>
    <dbReference type="NCBI Taxonomy" id="2341112"/>
    <lineage>
        <taxon>Bacteria</taxon>
        <taxon>Pseudomonadati</taxon>
        <taxon>Pseudomonadota</taxon>
        <taxon>Alphaproteobacteria</taxon>
        <taxon>Hyphomicrobiales</taxon>
        <taxon>Rhizobiaceae</taxon>
        <taxon>Georhizobium</taxon>
    </lineage>
</organism>
<protein>
    <recommendedName>
        <fullName evidence="4">GcrA cell cycle regulator</fullName>
    </recommendedName>
</protein>
<keyword evidence="3" id="KW-1185">Reference proteome</keyword>
<dbReference type="InterPro" id="IPR011681">
    <property type="entry name" value="GcrA"/>
</dbReference>
<evidence type="ECO:0000313" key="3">
    <source>
        <dbReference type="Proteomes" id="UP000268192"/>
    </source>
</evidence>
<sequence length="212" mass="22503">MSRPVRLGDRRFAGMSMCSIRRLASARSILSPTGCRAASSSEAGRAMVDWTSSMAETARDLRREGMSCGLIAQRLGVSRNAVIGKLNRMGVPSPREPGGHGGPGTRIQLGKREAPETPRGPKAVKLKDDLAPTIKASAAGLDAERLAEDISLAQLGGFACHFPVSGHQVAADEHRFCGLPVADRDAGELKLNRRYCAHHAARARARDGQAGV</sequence>
<dbReference type="Pfam" id="PF07750">
    <property type="entry name" value="GcrA"/>
    <property type="match status" value="1"/>
</dbReference>
<gene>
    <name evidence="2" type="ORF">D5400_12525</name>
</gene>
<dbReference type="AlphaFoldDB" id="A0A3Q8XP23"/>
<dbReference type="KEGG" id="abaw:D5400_12525"/>